<feature type="domain" description="BIG2" evidence="2">
    <location>
        <begin position="33"/>
        <end position="108"/>
    </location>
</feature>
<dbReference type="AlphaFoldDB" id="E6K5D0"/>
<sequence>MTMETKNVFKSMVLAACCLGSVVLASCSKDDDNNPGLRFSAAKVEVAQGATATVKITSGTQPFTAKSSDDKLATVKVDKNMMTVTGVKAGKGTIMVTDKNKQMGSIPFTVVAPLSFDKMTVTVGIGKEEVVMVKSGTAPYTATVKDSKIATVSVKDAKVTVKGVKAGSTTVTVIDKNKTAGIITVTVK</sequence>
<protein>
    <submittedName>
        <fullName evidence="3">Bacterial group 2 Ig-like protein</fullName>
    </submittedName>
</protein>
<feature type="signal peptide" evidence="1">
    <location>
        <begin position="1"/>
        <end position="25"/>
    </location>
</feature>
<proteinExistence type="predicted"/>
<dbReference type="HOGENOM" id="CLU_110240_0_0_10"/>
<organism evidence="3 4">
    <name type="scientific">Segatella buccae ATCC 33574</name>
    <dbReference type="NCBI Taxonomy" id="873513"/>
    <lineage>
        <taxon>Bacteria</taxon>
        <taxon>Pseudomonadati</taxon>
        <taxon>Bacteroidota</taxon>
        <taxon>Bacteroidia</taxon>
        <taxon>Bacteroidales</taxon>
        <taxon>Prevotellaceae</taxon>
        <taxon>Segatella</taxon>
    </lineage>
</organism>
<dbReference type="InterPro" id="IPR003343">
    <property type="entry name" value="Big_2"/>
</dbReference>
<evidence type="ECO:0000313" key="4">
    <source>
        <dbReference type="Proteomes" id="UP000003112"/>
    </source>
</evidence>
<keyword evidence="4" id="KW-1185">Reference proteome</keyword>
<feature type="domain" description="BIG2" evidence="2">
    <location>
        <begin position="110"/>
        <end position="185"/>
    </location>
</feature>
<evidence type="ECO:0000256" key="1">
    <source>
        <dbReference type="SAM" id="SignalP"/>
    </source>
</evidence>
<dbReference type="eggNOG" id="COG5492">
    <property type="taxonomic scope" value="Bacteria"/>
</dbReference>
<dbReference type="SMART" id="SM00635">
    <property type="entry name" value="BID_2"/>
    <property type="match status" value="2"/>
</dbReference>
<evidence type="ECO:0000313" key="3">
    <source>
        <dbReference type="EMBL" id="EFU31258.1"/>
    </source>
</evidence>
<gene>
    <name evidence="3" type="ORF">HMPREF6485_0974</name>
</gene>
<dbReference type="PROSITE" id="PS51257">
    <property type="entry name" value="PROKAR_LIPOPROTEIN"/>
    <property type="match status" value="1"/>
</dbReference>
<dbReference type="InterPro" id="IPR032789">
    <property type="entry name" value="T2SS-T3SS_pil_N"/>
</dbReference>
<dbReference type="Pfam" id="PF13629">
    <property type="entry name" value="T2SS-T3SS_pil_N"/>
    <property type="match status" value="1"/>
</dbReference>
<dbReference type="STRING" id="873513.HMPREF6485_0974"/>
<keyword evidence="1" id="KW-0732">Signal</keyword>
<feature type="chain" id="PRO_5003207269" evidence="1">
    <location>
        <begin position="26"/>
        <end position="188"/>
    </location>
</feature>
<accession>E6K5D0</accession>
<dbReference type="EMBL" id="AEPD01000017">
    <property type="protein sequence ID" value="EFU31258.1"/>
    <property type="molecule type" value="Genomic_DNA"/>
</dbReference>
<name>E6K5D0_9BACT</name>
<evidence type="ECO:0000259" key="2">
    <source>
        <dbReference type="SMART" id="SM00635"/>
    </source>
</evidence>
<dbReference type="GeneID" id="93535837"/>
<dbReference type="Gene3D" id="2.60.40.1080">
    <property type="match status" value="1"/>
</dbReference>
<dbReference type="Pfam" id="PF02368">
    <property type="entry name" value="Big_2"/>
    <property type="match status" value="1"/>
</dbReference>
<comment type="caution">
    <text evidence="3">The sequence shown here is derived from an EMBL/GenBank/DDBJ whole genome shotgun (WGS) entry which is preliminary data.</text>
</comment>
<dbReference type="Proteomes" id="UP000003112">
    <property type="component" value="Unassembled WGS sequence"/>
</dbReference>
<dbReference type="RefSeq" id="WP_004344937.1">
    <property type="nucleotide sequence ID" value="NZ_GL586311.1"/>
</dbReference>
<reference evidence="3 4" key="1">
    <citation type="submission" date="2010-10" db="EMBL/GenBank/DDBJ databases">
        <authorList>
            <person name="Muzny D."/>
            <person name="Qin X."/>
            <person name="Deng J."/>
            <person name="Jiang H."/>
            <person name="Liu Y."/>
            <person name="Qu J."/>
            <person name="Song X.-Z."/>
            <person name="Zhang L."/>
            <person name="Thornton R."/>
            <person name="Coyle M."/>
            <person name="Francisco L."/>
            <person name="Jackson L."/>
            <person name="Javaid M."/>
            <person name="Korchina V."/>
            <person name="Kovar C."/>
            <person name="Mata R."/>
            <person name="Mathew T."/>
            <person name="Ngo R."/>
            <person name="Nguyen L."/>
            <person name="Nguyen N."/>
            <person name="Okwuonu G."/>
            <person name="Ongeri F."/>
            <person name="Pham C."/>
            <person name="Simmons D."/>
            <person name="Wilczek-Boney K."/>
            <person name="Hale W."/>
            <person name="Jakkamsetti A."/>
            <person name="Pham P."/>
            <person name="Ruth R."/>
            <person name="San Lucas F."/>
            <person name="Warren J."/>
            <person name="Zhang J."/>
            <person name="Zhao Z."/>
            <person name="Zhou C."/>
            <person name="Zhu D."/>
            <person name="Lee S."/>
            <person name="Bess C."/>
            <person name="Blankenburg K."/>
            <person name="Forbes L."/>
            <person name="Fu Q."/>
            <person name="Gubbala S."/>
            <person name="Hirani K."/>
            <person name="Jayaseelan J.C."/>
            <person name="Lara F."/>
            <person name="Munidasa M."/>
            <person name="Palculict T."/>
            <person name="Patil S."/>
            <person name="Pu L.-L."/>
            <person name="Saada N."/>
            <person name="Tang L."/>
            <person name="Weissenberger G."/>
            <person name="Zhu Y."/>
            <person name="Hemphill L."/>
            <person name="Shang Y."/>
            <person name="Youmans B."/>
            <person name="Ayvaz T."/>
            <person name="Ross M."/>
            <person name="Santibanez J."/>
            <person name="Aqrawi P."/>
            <person name="Gross S."/>
            <person name="Joshi V."/>
            <person name="Fowler G."/>
            <person name="Nazareth L."/>
            <person name="Reid J."/>
            <person name="Worley K."/>
            <person name="Petrosino J."/>
            <person name="Highlander S."/>
            <person name="Gibbs R."/>
        </authorList>
    </citation>
    <scope>NUCLEOTIDE SEQUENCE [LARGE SCALE GENOMIC DNA]</scope>
    <source>
        <strain evidence="3 4">ATCC 33574</strain>
    </source>
</reference>